<comment type="caution">
    <text evidence="1">The sequence shown here is derived from an EMBL/GenBank/DDBJ whole genome shotgun (WGS) entry which is preliminary data.</text>
</comment>
<sequence length="344" mass="38468">MQILRQLLLIGISGQLASCDQQVTADYSLRVHVVDESGRNLPDAAVHTSRVDFTSPLPTGENRMNPVVRTNEEGVAAITYKSVHHESGGPAPAAAVEKDGWYPTSMVEDNWIPAAAGGRSSYHADIKPVMRPVKNPVPMYAKGNIGELSGYTRVPELNKDYGYDLMLGQALPPLGKGETADFHFRVEGDYTDRKSNALKLIVRFQNPNDGVVEFLTPQRKDIRDLRIQGSRYISDYVAPDSGYVNQITRFHTTSDQGSIRKTDVDHQRNFYFRTRTKTLPDGRIISANYGKIYGDFDFSSGNIEKGFYANFGLVVSYFNPNVNDRYIEFDVKKNLLTDGNVFQP</sequence>
<reference evidence="1" key="1">
    <citation type="submission" date="2021-01" db="EMBL/GenBank/DDBJ databases">
        <title>Modified the classification status of verrucomicrobia.</title>
        <authorList>
            <person name="Feng X."/>
        </authorList>
    </citation>
    <scope>NUCLEOTIDE SEQUENCE</scope>
    <source>
        <strain evidence="1">JCM 18052</strain>
    </source>
</reference>
<dbReference type="RefSeq" id="WP_200349015.1">
    <property type="nucleotide sequence ID" value="NZ_BAABHZ010000005.1"/>
</dbReference>
<evidence type="ECO:0000313" key="1">
    <source>
        <dbReference type="EMBL" id="MBK1814049.1"/>
    </source>
</evidence>
<evidence type="ECO:0000313" key="2">
    <source>
        <dbReference type="Proteomes" id="UP000600139"/>
    </source>
</evidence>
<protein>
    <submittedName>
        <fullName evidence="1">Uncharacterized protein</fullName>
    </submittedName>
</protein>
<proteinExistence type="predicted"/>
<dbReference type="AlphaFoldDB" id="A0A934QZQ1"/>
<organism evidence="1 2">
    <name type="scientific">Luteolibacter yonseiensis</name>
    <dbReference type="NCBI Taxonomy" id="1144680"/>
    <lineage>
        <taxon>Bacteria</taxon>
        <taxon>Pseudomonadati</taxon>
        <taxon>Verrucomicrobiota</taxon>
        <taxon>Verrucomicrobiia</taxon>
        <taxon>Verrucomicrobiales</taxon>
        <taxon>Verrucomicrobiaceae</taxon>
        <taxon>Luteolibacter</taxon>
    </lineage>
</organism>
<dbReference type="EMBL" id="JAENIK010000001">
    <property type="protein sequence ID" value="MBK1814049.1"/>
    <property type="molecule type" value="Genomic_DNA"/>
</dbReference>
<accession>A0A934QZQ1</accession>
<keyword evidence="2" id="KW-1185">Reference proteome</keyword>
<gene>
    <name evidence="1" type="ORF">JIN84_00310</name>
</gene>
<name>A0A934QZQ1_9BACT</name>
<dbReference type="Proteomes" id="UP000600139">
    <property type="component" value="Unassembled WGS sequence"/>
</dbReference>